<feature type="binding site" evidence="10">
    <location>
        <position position="90"/>
    </location>
    <ligand>
        <name>Na(+)</name>
        <dbReference type="ChEBI" id="CHEBI:29101"/>
        <note>structural</note>
    </ligand>
</feature>
<dbReference type="Pfam" id="PF02537">
    <property type="entry name" value="CRCB"/>
    <property type="match status" value="1"/>
</dbReference>
<proteinExistence type="inferred from homology"/>
<evidence type="ECO:0000313" key="14">
    <source>
        <dbReference type="Proteomes" id="UP000293345"/>
    </source>
</evidence>
<keyword evidence="10" id="KW-0915">Sodium</keyword>
<evidence type="ECO:0000256" key="1">
    <source>
        <dbReference type="ARBA" id="ARBA00004651"/>
    </source>
</evidence>
<dbReference type="PANTHER" id="PTHR28259">
    <property type="entry name" value="FLUORIDE EXPORT PROTEIN 1-RELATED"/>
    <property type="match status" value="1"/>
</dbReference>
<dbReference type="GO" id="GO:0140114">
    <property type="term" value="P:cellular detoxification of fluoride"/>
    <property type="evidence" value="ECO:0007669"/>
    <property type="project" value="UniProtKB-UniRule"/>
</dbReference>
<dbReference type="GO" id="GO:0062054">
    <property type="term" value="F:fluoride channel activity"/>
    <property type="evidence" value="ECO:0007669"/>
    <property type="project" value="UniProtKB-UniRule"/>
</dbReference>
<dbReference type="GO" id="GO:0005886">
    <property type="term" value="C:plasma membrane"/>
    <property type="evidence" value="ECO:0007669"/>
    <property type="project" value="UniProtKB-SubCell"/>
</dbReference>
<protein>
    <recommendedName>
        <fullName evidence="10">Fluoride-specific ion channel FluC</fullName>
    </recommendedName>
</protein>
<evidence type="ECO:0000256" key="5">
    <source>
        <dbReference type="ARBA" id="ARBA00023136"/>
    </source>
</evidence>
<evidence type="ECO:0000256" key="4">
    <source>
        <dbReference type="ARBA" id="ARBA00022989"/>
    </source>
</evidence>
<evidence type="ECO:0000256" key="10">
    <source>
        <dbReference type="HAMAP-Rule" id="MF_00454"/>
    </source>
</evidence>
<evidence type="ECO:0000256" key="8">
    <source>
        <dbReference type="ARBA" id="ARBA00035585"/>
    </source>
</evidence>
<dbReference type="EMBL" id="SDPW01000001">
    <property type="protein sequence ID" value="RXZ55011.1"/>
    <property type="molecule type" value="Genomic_DNA"/>
</dbReference>
<comment type="subcellular location">
    <subcellularLocation>
        <location evidence="1 10">Cell membrane</location>
        <topology evidence="1 10">Multi-pass membrane protein</topology>
    </subcellularLocation>
</comment>
<dbReference type="GO" id="GO:0046872">
    <property type="term" value="F:metal ion binding"/>
    <property type="evidence" value="ECO:0007669"/>
    <property type="project" value="UniProtKB-KW"/>
</dbReference>
<evidence type="ECO:0000256" key="3">
    <source>
        <dbReference type="ARBA" id="ARBA00022692"/>
    </source>
</evidence>
<comment type="catalytic activity">
    <reaction evidence="8">
        <text>fluoride(in) = fluoride(out)</text>
        <dbReference type="Rhea" id="RHEA:76159"/>
        <dbReference type="ChEBI" id="CHEBI:17051"/>
    </reaction>
    <physiologicalReaction direction="left-to-right" evidence="8">
        <dbReference type="Rhea" id="RHEA:76160"/>
    </physiologicalReaction>
</comment>
<keyword evidence="3 10" id="KW-0812">Transmembrane</keyword>
<feature type="transmembrane region" description="Helical" evidence="10">
    <location>
        <begin position="44"/>
        <end position="66"/>
    </location>
</feature>
<reference evidence="12 14" key="1">
    <citation type="submission" date="2019-01" db="EMBL/GenBank/DDBJ databases">
        <title>Senegalimassilia sp. nov. KGMB04484 isolated human feces.</title>
        <authorList>
            <person name="Han K.-I."/>
            <person name="Kim J.-S."/>
            <person name="Lee K.C."/>
            <person name="Suh M.K."/>
            <person name="Eom M.K."/>
            <person name="Lee J.H."/>
            <person name="Park S.-H."/>
            <person name="Kang S.W."/>
            <person name="Park J.-E."/>
            <person name="Oh B.S."/>
            <person name="Yu S.Y."/>
            <person name="Choi S.-H."/>
            <person name="Lee D.H."/>
            <person name="Yoon H."/>
            <person name="Kim B.-Y."/>
            <person name="Lee J.H."/>
            <person name="Lee J.-S."/>
        </authorList>
    </citation>
    <scope>NUCLEOTIDE SEQUENCE [LARGE SCALE GENOMIC DNA]</scope>
    <source>
        <strain evidence="12 14">KGMB04484</strain>
    </source>
</reference>
<keyword evidence="5 10" id="KW-0472">Membrane</keyword>
<feature type="binding site" evidence="10">
    <location>
        <position position="93"/>
    </location>
    <ligand>
        <name>Na(+)</name>
        <dbReference type="ChEBI" id="CHEBI:29101"/>
        <note>structural</note>
    </ligand>
</feature>
<dbReference type="OrthoDB" id="5148600at2"/>
<name>A0A4Q2K3M0_9ACTN</name>
<dbReference type="HAMAP" id="MF_00454">
    <property type="entry name" value="FluC"/>
    <property type="match status" value="1"/>
</dbReference>
<feature type="transmembrane region" description="Helical" evidence="10">
    <location>
        <begin position="20"/>
        <end position="38"/>
    </location>
</feature>
<keyword evidence="14" id="KW-1185">Reference proteome</keyword>
<keyword evidence="10" id="KW-0479">Metal-binding</keyword>
<dbReference type="InterPro" id="IPR003691">
    <property type="entry name" value="FluC"/>
</dbReference>
<accession>A0A4Q2K3M0</accession>
<gene>
    <name evidence="10" type="primary">fluC</name>
    <name evidence="10" type="synonym">crcB</name>
    <name evidence="12" type="ORF">ET524_07460</name>
    <name evidence="13" type="ORF">ET524_11375</name>
</gene>
<dbReference type="Proteomes" id="UP000293345">
    <property type="component" value="Unassembled WGS sequence"/>
</dbReference>
<dbReference type="PANTHER" id="PTHR28259:SF1">
    <property type="entry name" value="FLUORIDE EXPORT PROTEIN 1-RELATED"/>
    <property type="match status" value="1"/>
</dbReference>
<evidence type="ECO:0000313" key="13">
    <source>
        <dbReference type="EMBL" id="RXZ55011.1"/>
    </source>
</evidence>
<feature type="transmembrane region" description="Helical" evidence="10">
    <location>
        <begin position="78"/>
        <end position="99"/>
    </location>
</feature>
<keyword evidence="2 10" id="KW-1003">Cell membrane</keyword>
<comment type="function">
    <text evidence="9 10">Fluoride-specific ion channel. Important for reducing fluoride concentration in the cell, thus reducing its toxicity.</text>
</comment>
<evidence type="ECO:0000256" key="11">
    <source>
        <dbReference type="SAM" id="MobiDB-lite"/>
    </source>
</evidence>
<keyword evidence="6 10" id="KW-0407">Ion channel</keyword>
<dbReference type="RefSeq" id="WP_129424600.1">
    <property type="nucleotide sequence ID" value="NZ_SDPW01000001.1"/>
</dbReference>
<evidence type="ECO:0000256" key="9">
    <source>
        <dbReference type="ARBA" id="ARBA00049940"/>
    </source>
</evidence>
<dbReference type="AlphaFoldDB" id="A0A4Q2K3M0"/>
<comment type="similarity">
    <text evidence="7 10">Belongs to the fluoride channel Fluc/FEX (TC 1.A.43) family.</text>
</comment>
<comment type="caution">
    <text evidence="12">The sequence shown here is derived from an EMBL/GenBank/DDBJ whole genome shotgun (WGS) entry which is preliminary data.</text>
</comment>
<keyword evidence="4 10" id="KW-1133">Transmembrane helix</keyword>
<feature type="region of interest" description="Disordered" evidence="11">
    <location>
        <begin position="169"/>
        <end position="209"/>
    </location>
</feature>
<feature type="transmembrane region" description="Helical" evidence="10">
    <location>
        <begin position="111"/>
        <end position="132"/>
    </location>
</feature>
<keyword evidence="10" id="KW-0406">Ion transport</keyword>
<evidence type="ECO:0000313" key="12">
    <source>
        <dbReference type="EMBL" id="RXZ54333.1"/>
    </source>
</evidence>
<feature type="compositionally biased region" description="Basic and acidic residues" evidence="11">
    <location>
        <begin position="184"/>
        <end position="209"/>
    </location>
</feature>
<evidence type="ECO:0000256" key="7">
    <source>
        <dbReference type="ARBA" id="ARBA00035120"/>
    </source>
</evidence>
<comment type="activity regulation">
    <text evidence="10">Na(+) is not transported, but it plays an essential structural role and its presence is essential for fluoride channel function.</text>
</comment>
<organism evidence="12 14">
    <name type="scientific">Senegalimassilia faecalis</name>
    <dbReference type="NCBI Taxonomy" id="2509433"/>
    <lineage>
        <taxon>Bacteria</taxon>
        <taxon>Bacillati</taxon>
        <taxon>Actinomycetota</taxon>
        <taxon>Coriobacteriia</taxon>
        <taxon>Coriobacteriales</taxon>
        <taxon>Coriobacteriaceae</taxon>
        <taxon>Senegalimassilia</taxon>
    </lineage>
</organism>
<evidence type="ECO:0000256" key="2">
    <source>
        <dbReference type="ARBA" id="ARBA00022475"/>
    </source>
</evidence>
<keyword evidence="10" id="KW-0813">Transport</keyword>
<sequence>MVHGSIADSVEHALRSPRSLTPLVLLMGFLGATLRYALEAALPAGGGFPVATLSVNIFGCFTLEIINQYVARRTKLPAPLVKSMGVGLIGAFTTIAALSTENLAFLQSGRYGMFAAYLGITVATTFGAALAGKAVADKLAKRHERGGAPGRHACCETEIGADSRCLSDDRKQDAVGVNAPEASVTKRDGGRTRSGGPERGRGESVGDAR</sequence>
<evidence type="ECO:0000256" key="6">
    <source>
        <dbReference type="ARBA" id="ARBA00023303"/>
    </source>
</evidence>
<dbReference type="EMBL" id="SDPW01000001">
    <property type="protein sequence ID" value="RXZ54333.1"/>
    <property type="molecule type" value="Genomic_DNA"/>
</dbReference>